<dbReference type="InterPro" id="IPR045093">
    <property type="entry name" value="Cullin"/>
</dbReference>
<protein>
    <recommendedName>
        <fullName evidence="1">Cullin neddylation domain-containing protein</fullName>
    </recommendedName>
</protein>
<dbReference type="AlphaFoldDB" id="A0A9D4GDY4"/>
<dbReference type="FunFam" id="1.10.10.10:FF:000050">
    <property type="entry name" value="Cullin 4B"/>
    <property type="match status" value="1"/>
</dbReference>
<dbReference type="SUPFAM" id="SSF46785">
    <property type="entry name" value="Winged helix' DNA-binding domain"/>
    <property type="match status" value="1"/>
</dbReference>
<evidence type="ECO:0000313" key="2">
    <source>
        <dbReference type="EMBL" id="KAH3815365.1"/>
    </source>
</evidence>
<evidence type="ECO:0000259" key="1">
    <source>
        <dbReference type="SMART" id="SM00884"/>
    </source>
</evidence>
<reference evidence="2" key="1">
    <citation type="journal article" date="2019" name="bioRxiv">
        <title>The Genome of the Zebra Mussel, Dreissena polymorpha: A Resource for Invasive Species Research.</title>
        <authorList>
            <person name="McCartney M.A."/>
            <person name="Auch B."/>
            <person name="Kono T."/>
            <person name="Mallez S."/>
            <person name="Zhang Y."/>
            <person name="Obille A."/>
            <person name="Becker A."/>
            <person name="Abrahante J.E."/>
            <person name="Garbe J."/>
            <person name="Badalamenti J.P."/>
            <person name="Herman A."/>
            <person name="Mangelson H."/>
            <person name="Liachko I."/>
            <person name="Sullivan S."/>
            <person name="Sone E.D."/>
            <person name="Koren S."/>
            <person name="Silverstein K.A.T."/>
            <person name="Beckman K.B."/>
            <person name="Gohl D.M."/>
        </authorList>
    </citation>
    <scope>NUCLEOTIDE SEQUENCE</scope>
    <source>
        <strain evidence="2">Duluth1</strain>
        <tissue evidence="2">Whole animal</tissue>
    </source>
</reference>
<sequence>MNTSEGLFEDRQYQVDAAIVRIMKRCKSLEHYSLISMLTNQLKFPVKSADLKRRIESLIEREYMERDKDNPNLYNYVP</sequence>
<keyword evidence="3" id="KW-1185">Reference proteome</keyword>
<evidence type="ECO:0000313" key="3">
    <source>
        <dbReference type="Proteomes" id="UP000828390"/>
    </source>
</evidence>
<dbReference type="Pfam" id="PF10557">
    <property type="entry name" value="Cullin_Nedd8"/>
    <property type="match status" value="1"/>
</dbReference>
<organism evidence="2 3">
    <name type="scientific">Dreissena polymorpha</name>
    <name type="common">Zebra mussel</name>
    <name type="synonym">Mytilus polymorpha</name>
    <dbReference type="NCBI Taxonomy" id="45954"/>
    <lineage>
        <taxon>Eukaryota</taxon>
        <taxon>Metazoa</taxon>
        <taxon>Spiralia</taxon>
        <taxon>Lophotrochozoa</taxon>
        <taxon>Mollusca</taxon>
        <taxon>Bivalvia</taxon>
        <taxon>Autobranchia</taxon>
        <taxon>Heteroconchia</taxon>
        <taxon>Euheterodonta</taxon>
        <taxon>Imparidentia</taxon>
        <taxon>Neoheterodontei</taxon>
        <taxon>Myida</taxon>
        <taxon>Dreissenoidea</taxon>
        <taxon>Dreissenidae</taxon>
        <taxon>Dreissena</taxon>
    </lineage>
</organism>
<dbReference type="InterPro" id="IPR036390">
    <property type="entry name" value="WH_DNA-bd_sf"/>
</dbReference>
<dbReference type="InterPro" id="IPR019559">
    <property type="entry name" value="Cullin_neddylation_domain"/>
</dbReference>
<gene>
    <name evidence="2" type="ORF">DPMN_143887</name>
</gene>
<dbReference type="InterPro" id="IPR036388">
    <property type="entry name" value="WH-like_DNA-bd_sf"/>
</dbReference>
<proteinExistence type="predicted"/>
<comment type="caution">
    <text evidence="2">The sequence shown here is derived from an EMBL/GenBank/DDBJ whole genome shotgun (WGS) entry which is preliminary data.</text>
</comment>
<accession>A0A9D4GDY4</accession>
<dbReference type="PANTHER" id="PTHR11932">
    <property type="entry name" value="CULLIN"/>
    <property type="match status" value="1"/>
</dbReference>
<name>A0A9D4GDY4_DREPO</name>
<dbReference type="SMART" id="SM00884">
    <property type="entry name" value="Cullin_Nedd8"/>
    <property type="match status" value="1"/>
</dbReference>
<dbReference type="Proteomes" id="UP000828390">
    <property type="component" value="Unassembled WGS sequence"/>
</dbReference>
<reference evidence="2" key="2">
    <citation type="submission" date="2020-11" db="EMBL/GenBank/DDBJ databases">
        <authorList>
            <person name="McCartney M.A."/>
            <person name="Auch B."/>
            <person name="Kono T."/>
            <person name="Mallez S."/>
            <person name="Becker A."/>
            <person name="Gohl D.M."/>
            <person name="Silverstein K.A.T."/>
            <person name="Koren S."/>
            <person name="Bechman K.B."/>
            <person name="Herman A."/>
            <person name="Abrahante J.E."/>
            <person name="Garbe J."/>
        </authorList>
    </citation>
    <scope>NUCLEOTIDE SEQUENCE</scope>
    <source>
        <strain evidence="2">Duluth1</strain>
        <tissue evidence="2">Whole animal</tissue>
    </source>
</reference>
<dbReference type="EMBL" id="JAIWYP010000006">
    <property type="protein sequence ID" value="KAH3815365.1"/>
    <property type="molecule type" value="Genomic_DNA"/>
</dbReference>
<dbReference type="Gene3D" id="1.10.10.10">
    <property type="entry name" value="Winged helix-like DNA-binding domain superfamily/Winged helix DNA-binding domain"/>
    <property type="match status" value="1"/>
</dbReference>
<feature type="domain" description="Cullin neddylation" evidence="1">
    <location>
        <begin position="7"/>
        <end position="72"/>
    </location>
</feature>